<reference evidence="2 3" key="1">
    <citation type="journal article" date="2003" name="Genome Res.">
        <title>Comparative complete genome sequence analysis of the amino acid replacements responsible for the thermostability of Corynebacterium efficiens.</title>
        <authorList>
            <person name="Nishio Y."/>
            <person name="Nakamura Y."/>
            <person name="Kawarabayasi Y."/>
            <person name="Usuda Y."/>
            <person name="Kimura E."/>
            <person name="Sugimoto S."/>
            <person name="Matsui K."/>
            <person name="Yamagishi A."/>
            <person name="Kikuchi H."/>
            <person name="Ikeo K."/>
            <person name="Gojobori T."/>
        </authorList>
    </citation>
    <scope>NUCLEOTIDE SEQUENCE [LARGE SCALE GENOMIC DNA]</scope>
    <source>
        <strain evidence="3">DSM 44549 / YS-314 / AJ 12310 / JCM 11189 / NBRC 100395</strain>
    </source>
</reference>
<protein>
    <recommendedName>
        <fullName evidence="1">Thoeris protein ThsB TIR-like domain-containing protein</fullName>
    </recommendedName>
</protein>
<dbReference type="KEGG" id="cef:CE0266"/>
<dbReference type="OrthoDB" id="9811746at2"/>
<dbReference type="Pfam" id="PF08937">
    <property type="entry name" value="ThsB_TIR"/>
    <property type="match status" value="1"/>
</dbReference>
<dbReference type="AlphaFoldDB" id="Q8FTW2"/>
<organism evidence="2 3">
    <name type="scientific">Corynebacterium efficiens (strain DSM 44549 / YS-314 / AJ 12310 / JCM 11189 / NBRC 100395)</name>
    <dbReference type="NCBI Taxonomy" id="196164"/>
    <lineage>
        <taxon>Bacteria</taxon>
        <taxon>Bacillati</taxon>
        <taxon>Actinomycetota</taxon>
        <taxon>Actinomycetes</taxon>
        <taxon>Mycobacteriales</taxon>
        <taxon>Corynebacteriaceae</taxon>
        <taxon>Corynebacterium</taxon>
    </lineage>
</organism>
<dbReference type="RefSeq" id="WP_006770251.1">
    <property type="nucleotide sequence ID" value="NC_004369.1"/>
</dbReference>
<dbReference type="InterPro" id="IPR015032">
    <property type="entry name" value="ThsB__TIR-like_domain"/>
</dbReference>
<dbReference type="EMBL" id="BA000035">
    <property type="protein sequence ID" value="BAC17076.1"/>
    <property type="molecule type" value="Genomic_DNA"/>
</dbReference>
<dbReference type="SUPFAM" id="SSF52206">
    <property type="entry name" value="Hypothetical protein MTH538"/>
    <property type="match status" value="1"/>
</dbReference>
<dbReference type="Gene3D" id="3.40.50.9200">
    <property type="entry name" value="Hypothetical protein MTH538"/>
    <property type="match status" value="1"/>
</dbReference>
<feature type="domain" description="Thoeris protein ThsB TIR-like" evidence="1">
    <location>
        <begin position="7"/>
        <end position="100"/>
    </location>
</feature>
<accession>Q8FTW2</accession>
<keyword evidence="3" id="KW-1185">Reference proteome</keyword>
<dbReference type="InterPro" id="IPR036490">
    <property type="entry name" value="ThsB_TIR-like_sf"/>
</dbReference>
<accession>C8NKL4</accession>
<dbReference type="eggNOG" id="ENOG5032RJ7">
    <property type="taxonomic scope" value="Bacteria"/>
</dbReference>
<sequence length="165" mass="18937">MSIKTVFYSFHYKRDVYRVQMVRNINAIQGDPILGAQEWETVRNQSQPAIVRWIDSQMSHKRAVVVLIGQETASRDWVKYEIKKAWDMNKPMVGVYIHGLASLPIGSTDSKGADPFLKVPGVGNVPTFDPTKFDWLGRIDSKATYANLSQNLEYYVSQARRRVER</sequence>
<evidence type="ECO:0000313" key="3">
    <source>
        <dbReference type="Proteomes" id="UP000001409"/>
    </source>
</evidence>
<name>Q8FTW2_COREF</name>
<proteinExistence type="predicted"/>
<dbReference type="Proteomes" id="UP000001409">
    <property type="component" value="Chromosome"/>
</dbReference>
<evidence type="ECO:0000259" key="1">
    <source>
        <dbReference type="Pfam" id="PF08937"/>
    </source>
</evidence>
<evidence type="ECO:0000313" key="2">
    <source>
        <dbReference type="EMBL" id="BAC17076.1"/>
    </source>
</evidence>
<dbReference type="HOGENOM" id="CLU_098991_1_0_11"/>